<dbReference type="Proteomes" id="UP000277498">
    <property type="component" value="Unassembled WGS sequence"/>
</dbReference>
<organism evidence="1 2">
    <name type="scientific">Pseudogemmobacter humi</name>
    <dbReference type="NCBI Taxonomy" id="2483812"/>
    <lineage>
        <taxon>Bacteria</taxon>
        <taxon>Pseudomonadati</taxon>
        <taxon>Pseudomonadota</taxon>
        <taxon>Alphaproteobacteria</taxon>
        <taxon>Rhodobacterales</taxon>
        <taxon>Paracoccaceae</taxon>
        <taxon>Pseudogemmobacter</taxon>
    </lineage>
</organism>
<dbReference type="AlphaFoldDB" id="A0A3P5XIQ2"/>
<protein>
    <submittedName>
        <fullName evidence="1">Uncharacterized protein</fullName>
    </submittedName>
</protein>
<name>A0A3P5XIQ2_9RHOB</name>
<reference evidence="1 2" key="1">
    <citation type="submission" date="2018-11" db="EMBL/GenBank/DDBJ databases">
        <authorList>
            <person name="Criscuolo A."/>
        </authorList>
    </citation>
    <scope>NUCLEOTIDE SEQUENCE [LARGE SCALE GENOMIC DNA]</scope>
    <source>
        <strain evidence="1">ACIP111625</strain>
    </source>
</reference>
<accession>A0A3P5XIQ2</accession>
<gene>
    <name evidence="1" type="ORF">XINFAN_02180</name>
</gene>
<dbReference type="RefSeq" id="WP_160144595.1">
    <property type="nucleotide sequence ID" value="NZ_UXAW01000070.1"/>
</dbReference>
<sequence>MASANLAELIAGITPENMHGTVDFSHPVGLELVYEEMIPVADNLYDQHIEALKAEGLI</sequence>
<evidence type="ECO:0000313" key="2">
    <source>
        <dbReference type="Proteomes" id="UP000277498"/>
    </source>
</evidence>
<dbReference type="OrthoDB" id="330810at2"/>
<dbReference type="EMBL" id="UXAW01000070">
    <property type="protein sequence ID" value="VDC28611.1"/>
    <property type="molecule type" value="Genomic_DNA"/>
</dbReference>
<keyword evidence="2" id="KW-1185">Reference proteome</keyword>
<evidence type="ECO:0000313" key="1">
    <source>
        <dbReference type="EMBL" id="VDC28611.1"/>
    </source>
</evidence>
<proteinExistence type="predicted"/>